<dbReference type="InterPro" id="IPR001163">
    <property type="entry name" value="Sm_dom_euk/arc"/>
</dbReference>
<dbReference type="InterPro" id="IPR027141">
    <property type="entry name" value="LSm4/Sm_D1/D3"/>
</dbReference>
<proteinExistence type="inferred from homology"/>
<name>A0A3M7KZ55_AUXPR</name>
<dbReference type="CDD" id="cd01721">
    <property type="entry name" value="Sm_D3"/>
    <property type="match status" value="1"/>
</dbReference>
<dbReference type="GO" id="GO:0000387">
    <property type="term" value="P:spliceosomal snRNP assembly"/>
    <property type="evidence" value="ECO:0007669"/>
    <property type="project" value="UniProtKB-UniRule"/>
</dbReference>
<dbReference type="FunFam" id="2.30.30.100:FF:000002">
    <property type="entry name" value="Small nuclear ribonucleoprotein Sm D3"/>
    <property type="match status" value="1"/>
</dbReference>
<comment type="function">
    <text evidence="8">Core component of the spliceosomal U1, U2, U4 and U5 small nuclear ribonucleoproteins (snRNPs), the building blocks of the spliceosome.</text>
</comment>
<dbReference type="SMART" id="SM00651">
    <property type="entry name" value="Sm"/>
    <property type="match status" value="1"/>
</dbReference>
<gene>
    <name evidence="11" type="ORF">APUTEX25_002147</name>
</gene>
<dbReference type="GO" id="GO:0005829">
    <property type="term" value="C:cytosol"/>
    <property type="evidence" value="ECO:0007669"/>
    <property type="project" value="UniProtKB-SubCell"/>
</dbReference>
<accession>A0A3M7KZ55</accession>
<dbReference type="InterPro" id="IPR034099">
    <property type="entry name" value="SmD3"/>
</dbReference>
<reference evidence="12" key="1">
    <citation type="journal article" date="2018" name="Algal Res.">
        <title>Characterization of plant carbon substrate utilization by Auxenochlorella protothecoides.</title>
        <authorList>
            <person name="Vogler B.W."/>
            <person name="Starkenburg S.R."/>
            <person name="Sudasinghe N."/>
            <person name="Schambach J.Y."/>
            <person name="Rollin J.A."/>
            <person name="Pattathil S."/>
            <person name="Barry A.N."/>
        </authorList>
    </citation>
    <scope>NUCLEOTIDE SEQUENCE [LARGE SCALE GENOMIC DNA]</scope>
    <source>
        <strain evidence="12">UTEX 25</strain>
    </source>
</reference>
<feature type="domain" description="Sm" evidence="10">
    <location>
        <begin position="98"/>
        <end position="170"/>
    </location>
</feature>
<evidence type="ECO:0000256" key="1">
    <source>
        <dbReference type="ARBA" id="ARBA00004123"/>
    </source>
</evidence>
<keyword evidence="3 8" id="KW-0963">Cytoplasm</keyword>
<dbReference type="Proteomes" id="UP000279271">
    <property type="component" value="Unassembled WGS sequence"/>
</dbReference>
<dbReference type="GO" id="GO:0003723">
    <property type="term" value="F:RNA binding"/>
    <property type="evidence" value="ECO:0007669"/>
    <property type="project" value="InterPro"/>
</dbReference>
<dbReference type="EMBL" id="QOKY01000177">
    <property type="protein sequence ID" value="RMZ54572.1"/>
    <property type="molecule type" value="Genomic_DNA"/>
</dbReference>
<dbReference type="PANTHER" id="PTHR23338">
    <property type="entry name" value="SMALL NUCLEAR RIBONUCLEOPROTEIN SM"/>
    <property type="match status" value="1"/>
</dbReference>
<evidence type="ECO:0000256" key="2">
    <source>
        <dbReference type="ARBA" id="ARBA00008146"/>
    </source>
</evidence>
<dbReference type="GO" id="GO:0005681">
    <property type="term" value="C:spliceosomal complex"/>
    <property type="evidence" value="ECO:0007669"/>
    <property type="project" value="InterPro"/>
</dbReference>
<evidence type="ECO:0000256" key="4">
    <source>
        <dbReference type="ARBA" id="ARBA00022664"/>
    </source>
</evidence>
<dbReference type="InterPro" id="IPR010920">
    <property type="entry name" value="LSM_dom_sf"/>
</dbReference>
<keyword evidence="7 8" id="KW-0687">Ribonucleoprotein</keyword>
<evidence type="ECO:0000313" key="11">
    <source>
        <dbReference type="EMBL" id="RMZ54572.1"/>
    </source>
</evidence>
<evidence type="ECO:0000256" key="9">
    <source>
        <dbReference type="SAM" id="MobiDB-lite"/>
    </source>
</evidence>
<evidence type="ECO:0000256" key="6">
    <source>
        <dbReference type="ARBA" id="ARBA00023242"/>
    </source>
</evidence>
<feature type="region of interest" description="Disordered" evidence="9">
    <location>
        <begin position="29"/>
        <end position="86"/>
    </location>
</feature>
<dbReference type="InterPro" id="IPR047575">
    <property type="entry name" value="Sm"/>
</dbReference>
<evidence type="ECO:0000313" key="12">
    <source>
        <dbReference type="Proteomes" id="UP000279271"/>
    </source>
</evidence>
<keyword evidence="4 8" id="KW-0507">mRNA processing</keyword>
<evidence type="ECO:0000256" key="8">
    <source>
        <dbReference type="RuleBase" id="RU365050"/>
    </source>
</evidence>
<organism evidence="11 12">
    <name type="scientific">Auxenochlorella protothecoides</name>
    <name type="common">Green microalga</name>
    <name type="synonym">Chlorella protothecoides</name>
    <dbReference type="NCBI Taxonomy" id="3075"/>
    <lineage>
        <taxon>Eukaryota</taxon>
        <taxon>Viridiplantae</taxon>
        <taxon>Chlorophyta</taxon>
        <taxon>core chlorophytes</taxon>
        <taxon>Trebouxiophyceae</taxon>
        <taxon>Chlorellales</taxon>
        <taxon>Chlorellaceae</taxon>
        <taxon>Auxenochlorella</taxon>
    </lineage>
</organism>
<comment type="caution">
    <text evidence="11">The sequence shown here is derived from an EMBL/GenBank/DDBJ whole genome shotgun (WGS) entry which is preliminary data.</text>
</comment>
<dbReference type="AlphaFoldDB" id="A0A3M7KZ55"/>
<evidence type="ECO:0000256" key="7">
    <source>
        <dbReference type="ARBA" id="ARBA00023274"/>
    </source>
</evidence>
<comment type="subcellular location">
    <subcellularLocation>
        <location evidence="8">Cytoplasm</location>
        <location evidence="8">Cytosol</location>
    </subcellularLocation>
    <subcellularLocation>
        <location evidence="1 8">Nucleus</location>
    </subcellularLocation>
    <text evidence="8">SMN-mediated assembly into core snRNPs occurs in the cytosol before SMN-mediated transport to the nucleus to be included in spliceosomes.</text>
</comment>
<dbReference type="Pfam" id="PF01423">
    <property type="entry name" value="LSM"/>
    <property type="match status" value="1"/>
</dbReference>
<evidence type="ECO:0000256" key="3">
    <source>
        <dbReference type="ARBA" id="ARBA00022490"/>
    </source>
</evidence>
<evidence type="ECO:0000259" key="10">
    <source>
        <dbReference type="PROSITE" id="PS52002"/>
    </source>
</evidence>
<sequence>ARSHTSSSTAGVPLWGSSLLSLSDSLSTSWPSPITVSPSSTAMARGSGGARKLQDPGHAWLRTRPQISKAEGRPSPTKSLHHGDGSRYAAGSLKGVGIPVKLIHEAEGHIVSVELKTGEIFRGELHDAEDNWNVQLSNITATGRDGKVSHMEHIFIRGSQIRFIIIPDMLKNAPMFKRIDPKNKMKNVALGMGGRGRGGRP</sequence>
<dbReference type="Gene3D" id="2.30.30.100">
    <property type="match status" value="1"/>
</dbReference>
<dbReference type="SUPFAM" id="SSF50182">
    <property type="entry name" value="Sm-like ribonucleoproteins"/>
    <property type="match status" value="1"/>
</dbReference>
<feature type="non-terminal residue" evidence="11">
    <location>
        <position position="1"/>
    </location>
</feature>
<comment type="similarity">
    <text evidence="2 8">Belongs to the snRNP core protein family.</text>
</comment>
<keyword evidence="6 8" id="KW-0539">Nucleus</keyword>
<evidence type="ECO:0000256" key="5">
    <source>
        <dbReference type="ARBA" id="ARBA00023187"/>
    </source>
</evidence>
<protein>
    <recommendedName>
        <fullName evidence="8">Small nuclear ribonucleoprotein Sm D3</fullName>
        <shortName evidence="8">Sm-D3</shortName>
    </recommendedName>
    <alternativeName>
        <fullName evidence="8">snRNP core protein D3</fullName>
    </alternativeName>
</protein>
<keyword evidence="5 8" id="KW-0508">mRNA splicing</keyword>
<dbReference type="PROSITE" id="PS52002">
    <property type="entry name" value="SM"/>
    <property type="match status" value="1"/>
</dbReference>